<reference evidence="1" key="1">
    <citation type="submission" date="2020-03" db="EMBL/GenBank/DDBJ databases">
        <authorList>
            <person name="Weist P."/>
        </authorList>
    </citation>
    <scope>NUCLEOTIDE SEQUENCE</scope>
</reference>
<keyword evidence="2" id="KW-1185">Reference proteome</keyword>
<dbReference type="PANTHER" id="PTHR47773:SF1">
    <property type="entry name" value="C2H2-TYPE DOMAIN-CONTAINING PROTEIN"/>
    <property type="match status" value="1"/>
</dbReference>
<proteinExistence type="predicted"/>
<dbReference type="Proteomes" id="UP001153269">
    <property type="component" value="Unassembled WGS sequence"/>
</dbReference>
<organism evidence="1 2">
    <name type="scientific">Pleuronectes platessa</name>
    <name type="common">European plaice</name>
    <dbReference type="NCBI Taxonomy" id="8262"/>
    <lineage>
        <taxon>Eukaryota</taxon>
        <taxon>Metazoa</taxon>
        <taxon>Chordata</taxon>
        <taxon>Craniata</taxon>
        <taxon>Vertebrata</taxon>
        <taxon>Euteleostomi</taxon>
        <taxon>Actinopterygii</taxon>
        <taxon>Neopterygii</taxon>
        <taxon>Teleostei</taxon>
        <taxon>Neoteleostei</taxon>
        <taxon>Acanthomorphata</taxon>
        <taxon>Carangaria</taxon>
        <taxon>Pleuronectiformes</taxon>
        <taxon>Pleuronectoidei</taxon>
        <taxon>Pleuronectidae</taxon>
        <taxon>Pleuronectes</taxon>
    </lineage>
</organism>
<evidence type="ECO:0000313" key="2">
    <source>
        <dbReference type="Proteomes" id="UP001153269"/>
    </source>
</evidence>
<sequence length="172" mass="19585">MPFLTDGDINKQLSRGEMTLHCRRRTLGEETTIRLLEEMLGLLMGSRGNDSFGVSLYDSERMEHILCVQRKHVKCIQDPPGVALYIKTGELTKGGVRLPVYRCARVFSSTAQPLHTSYSGDLLHFVNDNYQKLFGRKVVPEFCPPSRYTDLIGMQYLFRQTGQALQDMHPDS</sequence>
<gene>
    <name evidence="1" type="ORF">PLEPLA_LOCUS24333</name>
</gene>
<comment type="caution">
    <text evidence="1">The sequence shown here is derived from an EMBL/GenBank/DDBJ whole genome shotgun (WGS) entry which is preliminary data.</text>
</comment>
<dbReference type="AlphaFoldDB" id="A0A9N7UT73"/>
<dbReference type="EMBL" id="CADEAL010001879">
    <property type="protein sequence ID" value="CAB1436301.1"/>
    <property type="molecule type" value="Genomic_DNA"/>
</dbReference>
<name>A0A9N7UT73_PLEPL</name>
<accession>A0A9N7UT73</accession>
<dbReference type="PANTHER" id="PTHR47773">
    <property type="entry name" value="SI:DKEY-9I5.2-RELATED"/>
    <property type="match status" value="1"/>
</dbReference>
<protein>
    <submittedName>
        <fullName evidence="1">Uncharacterized protein</fullName>
    </submittedName>
</protein>
<evidence type="ECO:0000313" key="1">
    <source>
        <dbReference type="EMBL" id="CAB1436301.1"/>
    </source>
</evidence>